<sequence length="486" mass="53678">MSIPSVECSGTSYSLHLSELNGAKLTNEQWLQQVQDHCSSLDFLQFCERAGIQGPQFEWHNAGHDLMERFFAACRAKSNTDQSAAVVFHGTAIANVNSILKFGLDPNKRRGQAFGPGEYFGKNPGTSSGYCKGSKNMCVFFVIVPPAPMEHETTSSSPLRNCPFEYLVVENNDSQLPIGTLNFSSVDAQALAASQQSRYSLQRLNIEALEKEKVAKLAATKARVIQLIIQRELELAGKVYNDHKSRFSMACKKEIAMYAYEGYDEEFISFFFDGGLPKPNQGLANQEFHSSKTQTVESLNQDWHDAVSKLDKVAAGGNDTLTFFQQQLPSANPRPLYGRSGAQQYAPANPGPLYQNFRAPNSANQLAGSTPKKRHFQPDVADEEFVISSGHSRLESLSTFWPSYMDEDEMPNPNSTDENGKSVPMEPSPMEAVESKVAVSEQVPVQCKSKVWGATLSNSTEPASQSSKCDDEESSYQYSTDEDVLN</sequence>
<feature type="region of interest" description="Disordered" evidence="1">
    <location>
        <begin position="334"/>
        <end position="378"/>
    </location>
</feature>
<proteinExistence type="predicted"/>
<evidence type="ECO:0000313" key="3">
    <source>
        <dbReference type="EMBL" id="CAE0412695.1"/>
    </source>
</evidence>
<feature type="compositionally biased region" description="Acidic residues" evidence="1">
    <location>
        <begin position="470"/>
        <end position="486"/>
    </location>
</feature>
<evidence type="ECO:0000256" key="1">
    <source>
        <dbReference type="SAM" id="MobiDB-lite"/>
    </source>
</evidence>
<feature type="compositionally biased region" description="Polar residues" evidence="1">
    <location>
        <begin position="455"/>
        <end position="467"/>
    </location>
</feature>
<dbReference type="GO" id="GO:0003950">
    <property type="term" value="F:NAD+ poly-ADP-ribosyltransferase activity"/>
    <property type="evidence" value="ECO:0007669"/>
    <property type="project" value="InterPro"/>
</dbReference>
<feature type="region of interest" description="Disordered" evidence="1">
    <location>
        <begin position="405"/>
        <end position="433"/>
    </location>
</feature>
<gene>
    <name evidence="3" type="ORF">ACOF00016_LOCUS9955</name>
</gene>
<protein>
    <recommendedName>
        <fullName evidence="2">PARP catalytic domain-containing protein</fullName>
    </recommendedName>
</protein>
<dbReference type="AlphaFoldDB" id="A0A7S3L720"/>
<feature type="domain" description="PARP catalytic" evidence="2">
    <location>
        <begin position="75"/>
        <end position="144"/>
    </location>
</feature>
<dbReference type="Gene3D" id="3.90.228.10">
    <property type="match status" value="1"/>
</dbReference>
<dbReference type="SUPFAM" id="SSF56399">
    <property type="entry name" value="ADP-ribosylation"/>
    <property type="match status" value="1"/>
</dbReference>
<feature type="region of interest" description="Disordered" evidence="1">
    <location>
        <begin position="451"/>
        <end position="486"/>
    </location>
</feature>
<feature type="compositionally biased region" description="Polar residues" evidence="1">
    <location>
        <begin position="358"/>
        <end position="368"/>
    </location>
</feature>
<dbReference type="EMBL" id="HBIM01012103">
    <property type="protein sequence ID" value="CAE0412695.1"/>
    <property type="molecule type" value="Transcribed_RNA"/>
</dbReference>
<name>A0A7S3L720_9STRA</name>
<organism evidence="3">
    <name type="scientific">Amphora coffeiformis</name>
    <dbReference type="NCBI Taxonomy" id="265554"/>
    <lineage>
        <taxon>Eukaryota</taxon>
        <taxon>Sar</taxon>
        <taxon>Stramenopiles</taxon>
        <taxon>Ochrophyta</taxon>
        <taxon>Bacillariophyta</taxon>
        <taxon>Bacillariophyceae</taxon>
        <taxon>Bacillariophycidae</taxon>
        <taxon>Thalassiophysales</taxon>
        <taxon>Catenulaceae</taxon>
        <taxon>Amphora</taxon>
    </lineage>
</organism>
<reference evidence="3" key="1">
    <citation type="submission" date="2021-01" db="EMBL/GenBank/DDBJ databases">
        <authorList>
            <person name="Corre E."/>
            <person name="Pelletier E."/>
            <person name="Niang G."/>
            <person name="Scheremetjew M."/>
            <person name="Finn R."/>
            <person name="Kale V."/>
            <person name="Holt S."/>
            <person name="Cochrane G."/>
            <person name="Meng A."/>
            <person name="Brown T."/>
            <person name="Cohen L."/>
        </authorList>
    </citation>
    <scope>NUCLEOTIDE SEQUENCE</scope>
    <source>
        <strain evidence="3">CCMP127</strain>
    </source>
</reference>
<dbReference type="Pfam" id="PF00644">
    <property type="entry name" value="PARP"/>
    <property type="match status" value="1"/>
</dbReference>
<dbReference type="InterPro" id="IPR012317">
    <property type="entry name" value="Poly(ADP-ribose)pol_cat_dom"/>
</dbReference>
<evidence type="ECO:0000259" key="2">
    <source>
        <dbReference type="Pfam" id="PF00644"/>
    </source>
</evidence>
<accession>A0A7S3L720</accession>